<dbReference type="Pfam" id="PF01177">
    <property type="entry name" value="Asp_Glu_race"/>
    <property type="match status" value="1"/>
</dbReference>
<reference evidence="3" key="2">
    <citation type="submission" date="2015-07" db="EMBL/GenBank/DDBJ databases">
        <title>MeaNS - Measles Nucleotide Surveillance Program.</title>
        <authorList>
            <person name="Tran T."/>
            <person name="Druce J."/>
        </authorList>
    </citation>
    <scope>NUCLEOTIDE SEQUENCE</scope>
    <source>
        <strain evidence="3">DSM 9887</strain>
    </source>
</reference>
<organism evidence="3 4">
    <name type="scientific">Brevibacillus reuszeri</name>
    <dbReference type="NCBI Taxonomy" id="54915"/>
    <lineage>
        <taxon>Bacteria</taxon>
        <taxon>Bacillati</taxon>
        <taxon>Bacillota</taxon>
        <taxon>Bacilli</taxon>
        <taxon>Bacillales</taxon>
        <taxon>Paenibacillaceae</taxon>
        <taxon>Brevibacillus</taxon>
    </lineage>
</organism>
<reference evidence="4" key="1">
    <citation type="submission" date="2015-07" db="EMBL/GenBank/DDBJ databases">
        <title>Genome sequencing project for genomic taxonomy and phylogenomics of Bacillus-like bacteria.</title>
        <authorList>
            <person name="Liu B."/>
            <person name="Wang J."/>
            <person name="Zhu Y."/>
            <person name="Liu G."/>
            <person name="Chen Q."/>
            <person name="Chen Z."/>
            <person name="Lan J."/>
            <person name="Che J."/>
            <person name="Ge C."/>
            <person name="Shi H."/>
            <person name="Pan Z."/>
            <person name="Liu X."/>
        </authorList>
    </citation>
    <scope>NUCLEOTIDE SEQUENCE [LARGE SCALE GENOMIC DNA]</scope>
    <source>
        <strain evidence="4">DSM 9887</strain>
    </source>
</reference>
<evidence type="ECO:0000313" key="4">
    <source>
        <dbReference type="Proteomes" id="UP000036834"/>
    </source>
</evidence>
<dbReference type="EMBL" id="LGIQ01000009">
    <property type="protein sequence ID" value="KNB70642.1"/>
    <property type="molecule type" value="Genomic_DNA"/>
</dbReference>
<dbReference type="GO" id="GO:0047661">
    <property type="term" value="F:amino-acid racemase activity"/>
    <property type="evidence" value="ECO:0007669"/>
    <property type="project" value="InterPro"/>
</dbReference>
<dbReference type="Proteomes" id="UP000319578">
    <property type="component" value="Unassembled WGS sequence"/>
</dbReference>
<keyword evidence="5" id="KW-1185">Reference proteome</keyword>
<dbReference type="PANTHER" id="PTHR28047:SF5">
    <property type="entry name" value="PROTEIN DCG1"/>
    <property type="match status" value="1"/>
</dbReference>
<reference evidence="2 5" key="3">
    <citation type="submission" date="2019-06" db="EMBL/GenBank/DDBJ databases">
        <title>Whole genome shotgun sequence of Brevibacillus reuszeri NBRC 15719.</title>
        <authorList>
            <person name="Hosoyama A."/>
            <person name="Uohara A."/>
            <person name="Ohji S."/>
            <person name="Ichikawa N."/>
        </authorList>
    </citation>
    <scope>NUCLEOTIDE SEQUENCE [LARGE SCALE GENOMIC DNA]</scope>
    <source>
        <strain evidence="2 5">NBRC 15719</strain>
    </source>
</reference>
<accession>A0A0K9YPR2</accession>
<dbReference type="InterPro" id="IPR053714">
    <property type="entry name" value="Iso_Racemase_Enz_sf"/>
</dbReference>
<dbReference type="RefSeq" id="WP_049739646.1">
    <property type="nucleotide sequence ID" value="NZ_BJON01000014.1"/>
</dbReference>
<dbReference type="PANTHER" id="PTHR28047">
    <property type="entry name" value="PROTEIN DCG1"/>
    <property type="match status" value="1"/>
</dbReference>
<dbReference type="PATRIC" id="fig|54915.3.peg.2522"/>
<comment type="similarity">
    <text evidence="1">Belongs to the HyuE racemase family.</text>
</comment>
<dbReference type="OrthoDB" id="9791723at2"/>
<dbReference type="InterPro" id="IPR015942">
    <property type="entry name" value="Asp/Glu/hydantoin_racemase"/>
</dbReference>
<evidence type="ECO:0000256" key="1">
    <source>
        <dbReference type="ARBA" id="ARBA00038414"/>
    </source>
</evidence>
<dbReference type="EMBL" id="BJON01000014">
    <property type="protein sequence ID" value="GED69909.1"/>
    <property type="molecule type" value="Genomic_DNA"/>
</dbReference>
<dbReference type="Gene3D" id="3.40.50.12500">
    <property type="match status" value="1"/>
</dbReference>
<proteinExistence type="inferred from homology"/>
<dbReference type="Proteomes" id="UP000036834">
    <property type="component" value="Unassembled WGS sequence"/>
</dbReference>
<evidence type="ECO:0000313" key="2">
    <source>
        <dbReference type="EMBL" id="GED69909.1"/>
    </source>
</evidence>
<name>A0A0K9YPR2_9BACL</name>
<dbReference type="STRING" id="54915.ADS79_17265"/>
<dbReference type="AlphaFoldDB" id="A0A0K9YPR2"/>
<dbReference type="InterPro" id="IPR052186">
    <property type="entry name" value="Hydantoin_racemase-like"/>
</dbReference>
<gene>
    <name evidence="3" type="ORF">ADS79_17265</name>
    <name evidence="2" type="ORF">BRE01_36110</name>
</gene>
<sequence>MKIAYVGAAPKSTEEVERRRSLLQEWSAPGTTIQMAYAKDGPASIESMYEEYLAISGYAKGMVRLEYEGFDAAIVGCAGDPGIDAYRELCTNMLVVGPGMSSFHAAAVLGRKFTLLTVADSMIASSYELIQKSGLASMVTSVRAVNIPVLELAANREETLEKLVRIGREAIEKDRADVLVLGCMSMAFLQVAEDMQKLLEIPVINPAKAALKLAESLASCGLKQSKAAFTVPPKLPSEQANTIEELLIKRENKSTLGESYYDNYL</sequence>
<evidence type="ECO:0000313" key="5">
    <source>
        <dbReference type="Proteomes" id="UP000319578"/>
    </source>
</evidence>
<protein>
    <submittedName>
        <fullName evidence="2">Asp/Glu racemase</fullName>
    </submittedName>
</protein>
<comment type="caution">
    <text evidence="3">The sequence shown here is derived from an EMBL/GenBank/DDBJ whole genome shotgun (WGS) entry which is preliminary data.</text>
</comment>
<evidence type="ECO:0000313" key="3">
    <source>
        <dbReference type="EMBL" id="KNB70642.1"/>
    </source>
</evidence>